<dbReference type="PANTHER" id="PTHR33387">
    <property type="entry name" value="RMLC-LIKE JELLY ROLL FOLD PROTEIN"/>
    <property type="match status" value="1"/>
</dbReference>
<dbReference type="InterPro" id="IPR039935">
    <property type="entry name" value="YML079W-like"/>
</dbReference>
<dbReference type="EMBL" id="BAABAS010000026">
    <property type="protein sequence ID" value="GAA4240474.1"/>
    <property type="molecule type" value="Genomic_DNA"/>
</dbReference>
<accession>A0ABP8CLA1</accession>
<keyword evidence="4" id="KW-1185">Reference proteome</keyword>
<dbReference type="Proteomes" id="UP001501710">
    <property type="component" value="Unassembled WGS sequence"/>
</dbReference>
<comment type="caution">
    <text evidence="3">The sequence shown here is derived from an EMBL/GenBank/DDBJ whole genome shotgun (WGS) entry which is preliminary data.</text>
</comment>
<proteinExistence type="predicted"/>
<evidence type="ECO:0000313" key="4">
    <source>
        <dbReference type="Proteomes" id="UP001501710"/>
    </source>
</evidence>
<protein>
    <recommendedName>
        <fullName evidence="2">DUF985 domain-containing protein</fullName>
    </recommendedName>
</protein>
<sequence length="232" mass="24833">MLLLMTLEGWEAQPGPRFVLDEAGAVWAPDDEGALAVADDVFTTGQVVAVTLDPAPGAMPPRGVIDRTTASRVRYVRRGPDGEHVALLDQPATAKALNLLPHPEGGWFRETWRSDVTFTPSGYPGERASGTAIYFLLPPGEESMWHTVRSAELWLWHRGGPLTLFLGGDGEKASGTREPVTLGPDVADGQTPQAVVPPGVWQSARPAGPEEVLVSCVVSPGFDFGDFRAPDQ</sequence>
<organism evidence="3 4">
    <name type="scientific">Actinomadura meridiana</name>
    <dbReference type="NCBI Taxonomy" id="559626"/>
    <lineage>
        <taxon>Bacteria</taxon>
        <taxon>Bacillati</taxon>
        <taxon>Actinomycetota</taxon>
        <taxon>Actinomycetes</taxon>
        <taxon>Streptosporangiales</taxon>
        <taxon>Thermomonosporaceae</taxon>
        <taxon>Actinomadura</taxon>
    </lineage>
</organism>
<dbReference type="Pfam" id="PF06172">
    <property type="entry name" value="Cupin_5"/>
    <property type="match status" value="1"/>
</dbReference>
<feature type="region of interest" description="Disordered" evidence="1">
    <location>
        <begin position="171"/>
        <end position="190"/>
    </location>
</feature>
<evidence type="ECO:0000259" key="2">
    <source>
        <dbReference type="Pfam" id="PF06172"/>
    </source>
</evidence>
<dbReference type="InterPro" id="IPR014710">
    <property type="entry name" value="RmlC-like_jellyroll"/>
</dbReference>
<dbReference type="CDD" id="cd06121">
    <property type="entry name" value="cupin_YML079wp"/>
    <property type="match status" value="1"/>
</dbReference>
<dbReference type="InterPro" id="IPR011051">
    <property type="entry name" value="RmlC_Cupin_sf"/>
</dbReference>
<feature type="domain" description="DUF985" evidence="2">
    <location>
        <begin position="94"/>
        <end position="228"/>
    </location>
</feature>
<reference evidence="4" key="1">
    <citation type="journal article" date="2019" name="Int. J. Syst. Evol. Microbiol.">
        <title>The Global Catalogue of Microorganisms (GCM) 10K type strain sequencing project: providing services to taxonomists for standard genome sequencing and annotation.</title>
        <authorList>
            <consortium name="The Broad Institute Genomics Platform"/>
            <consortium name="The Broad Institute Genome Sequencing Center for Infectious Disease"/>
            <person name="Wu L."/>
            <person name="Ma J."/>
        </authorList>
    </citation>
    <scope>NUCLEOTIDE SEQUENCE [LARGE SCALE GENOMIC DNA]</scope>
    <source>
        <strain evidence="4">JCM 17440</strain>
    </source>
</reference>
<evidence type="ECO:0000313" key="3">
    <source>
        <dbReference type="EMBL" id="GAA4240474.1"/>
    </source>
</evidence>
<dbReference type="SUPFAM" id="SSF51182">
    <property type="entry name" value="RmlC-like cupins"/>
    <property type="match status" value="1"/>
</dbReference>
<gene>
    <name evidence="3" type="ORF">GCM10022254_65250</name>
</gene>
<dbReference type="Gene3D" id="2.60.120.10">
    <property type="entry name" value="Jelly Rolls"/>
    <property type="match status" value="1"/>
</dbReference>
<dbReference type="PANTHER" id="PTHR33387:SF3">
    <property type="entry name" value="DUF985 DOMAIN-CONTAINING PROTEIN"/>
    <property type="match status" value="1"/>
</dbReference>
<name>A0ABP8CLA1_9ACTN</name>
<evidence type="ECO:0000256" key="1">
    <source>
        <dbReference type="SAM" id="MobiDB-lite"/>
    </source>
</evidence>
<dbReference type="InterPro" id="IPR009327">
    <property type="entry name" value="Cupin_DUF985"/>
</dbReference>